<dbReference type="STRING" id="714315.GCA_000516535_01005"/>
<comment type="cofactor">
    <cofactor evidence="2 17 20">
        <name>Mg(2+)</name>
        <dbReference type="ChEBI" id="CHEBI:18420"/>
    </cofactor>
</comment>
<evidence type="ECO:0000313" key="24">
    <source>
        <dbReference type="EMBL" id="BBM36082.1"/>
    </source>
</evidence>
<evidence type="ECO:0000313" key="25">
    <source>
        <dbReference type="Proteomes" id="UP000321606"/>
    </source>
</evidence>
<evidence type="ECO:0000256" key="1">
    <source>
        <dbReference type="ARBA" id="ARBA00000683"/>
    </source>
</evidence>
<dbReference type="PANTHER" id="PTHR46244:SF3">
    <property type="entry name" value="PHOSPHOENOLPYRUVATE-PROTEIN PHOSPHOTRANSFERASE"/>
    <property type="match status" value="1"/>
</dbReference>
<feature type="active site" description="Tele-phosphohistidine intermediate" evidence="18">
    <location>
        <position position="190"/>
    </location>
</feature>
<keyword evidence="12 17" id="KW-0598">Phosphotransferase system</keyword>
<accession>A0A510J9U1</accession>
<protein>
    <recommendedName>
        <fullName evidence="7 17">Phosphoenolpyruvate-protein phosphotransferase</fullName>
        <ecNumber evidence="6 17">2.7.3.9</ecNumber>
    </recommendedName>
    <alternativeName>
        <fullName evidence="16 17">Phosphotransferase system, enzyme I</fullName>
    </alternativeName>
</protein>
<dbReference type="InterPro" id="IPR050499">
    <property type="entry name" value="PEP-utilizing_PTS_enzyme"/>
</dbReference>
<dbReference type="InterPro" id="IPR036637">
    <property type="entry name" value="Phosphohistidine_dom_sf"/>
</dbReference>
<feature type="domain" description="PEP-utilising enzyme mobile" evidence="21">
    <location>
        <begin position="154"/>
        <end position="226"/>
    </location>
</feature>
<evidence type="ECO:0000256" key="10">
    <source>
        <dbReference type="ARBA" id="ARBA00022597"/>
    </source>
</evidence>
<feature type="active site" description="Proton donor" evidence="18">
    <location>
        <position position="503"/>
    </location>
</feature>
<feature type="binding site" evidence="20">
    <location>
        <position position="456"/>
    </location>
    <ligand>
        <name>Mg(2+)</name>
        <dbReference type="ChEBI" id="CHEBI:18420"/>
    </ligand>
</feature>
<dbReference type="SUPFAM" id="SSF51621">
    <property type="entry name" value="Phosphoenolpyruvate/pyruvate domain"/>
    <property type="match status" value="1"/>
</dbReference>
<dbReference type="InterPro" id="IPR000121">
    <property type="entry name" value="PEP_util_C"/>
</dbReference>
<evidence type="ECO:0000259" key="22">
    <source>
        <dbReference type="Pfam" id="PF02896"/>
    </source>
</evidence>
<dbReference type="Pfam" id="PF02896">
    <property type="entry name" value="PEP-utilizers_C"/>
    <property type="match status" value="1"/>
</dbReference>
<dbReference type="Pfam" id="PF00391">
    <property type="entry name" value="PEP-utilizers"/>
    <property type="match status" value="1"/>
</dbReference>
<evidence type="ECO:0000256" key="12">
    <source>
        <dbReference type="ARBA" id="ARBA00022683"/>
    </source>
</evidence>
<dbReference type="InterPro" id="IPR024692">
    <property type="entry name" value="PTS_EI"/>
</dbReference>
<evidence type="ECO:0000256" key="19">
    <source>
        <dbReference type="PIRSR" id="PIRSR000732-2"/>
    </source>
</evidence>
<keyword evidence="11 17" id="KW-0808">Transferase</keyword>
<keyword evidence="13 17" id="KW-0479">Metal-binding</keyword>
<comment type="catalytic activity">
    <reaction evidence="1 17">
        <text>L-histidyl-[protein] + phosphoenolpyruvate = N(pros)-phospho-L-histidyl-[protein] + pyruvate</text>
        <dbReference type="Rhea" id="RHEA:23880"/>
        <dbReference type="Rhea" id="RHEA-COMP:9745"/>
        <dbReference type="Rhea" id="RHEA-COMP:9746"/>
        <dbReference type="ChEBI" id="CHEBI:15361"/>
        <dbReference type="ChEBI" id="CHEBI:29979"/>
        <dbReference type="ChEBI" id="CHEBI:58702"/>
        <dbReference type="ChEBI" id="CHEBI:64837"/>
        <dbReference type="EC" id="2.7.3.9"/>
    </reaction>
</comment>
<gene>
    <name evidence="24" type="ORF">JCM16774_1014</name>
</gene>
<keyword evidence="15 17" id="KW-0460">Magnesium</keyword>
<dbReference type="Gene3D" id="1.10.274.10">
    <property type="entry name" value="PtsI, HPr-binding domain"/>
    <property type="match status" value="1"/>
</dbReference>
<evidence type="ECO:0000256" key="7">
    <source>
        <dbReference type="ARBA" id="ARBA00016544"/>
    </source>
</evidence>
<dbReference type="AlphaFoldDB" id="A0A510J9U1"/>
<dbReference type="FunFam" id="3.20.20.60:FF:000007">
    <property type="entry name" value="Phosphoenolpyruvate-protein phosphotransferase"/>
    <property type="match status" value="1"/>
</dbReference>
<dbReference type="KEGG" id="lgo:JCM16774_1014"/>
<comment type="similarity">
    <text evidence="5 17">Belongs to the PEP-utilizing enzyme family.</text>
</comment>
<feature type="binding site" evidence="19">
    <location>
        <position position="297"/>
    </location>
    <ligand>
        <name>phosphoenolpyruvate</name>
        <dbReference type="ChEBI" id="CHEBI:58702"/>
    </ligand>
</feature>
<dbReference type="RefSeq" id="WP_026737485.1">
    <property type="nucleotide sequence ID" value="NZ_AP019822.1"/>
</dbReference>
<dbReference type="EMBL" id="AP019822">
    <property type="protein sequence ID" value="BBM36082.1"/>
    <property type="molecule type" value="Genomic_DNA"/>
</dbReference>
<evidence type="ECO:0000256" key="13">
    <source>
        <dbReference type="ARBA" id="ARBA00022723"/>
    </source>
</evidence>
<sequence>MKRLTGIGASEGVSIGKVLLFIEEEMVIPQEKSESTIESELTKLDEGLKKSKTQLIAIREKVKEKMGEDKASIFDGHIMLLEDEDLIMEVQEKIKGEGMPAAKALNEGIEEYCEMISQLDDPYLRERAADLKDIGKRWIKNLLGMKIYDLSNLEPGTIVVTYDLTPSDTAQLDLENCAGFITEIGGKTAHSAIMARSLELPAVVGVKGILGEAKDGDTVVMDGEAGELFLNPPAEIITEYKEKSEVIKKEKEELKKLINEDAITPDGRKVDIWGNIGKPDDVDAVIEAGATGVGLYRTEFLFMNSDHFPTEEEQYRAYRVVAEKMKGKPVTIRTMDIGGDKELPYLDLPKELNPFLGYRAIRISLENKDMFKTQLRAILRASQYGQIKIMYPMISSINEIRKANAILEECKKELDEIGKVYDRNIKVGIMVETPSTAIIAYKFAKEVDFFSIGTNDLTQYFLAVDRGNEMVSTLYNSFNPAVLEAIQKVIDAAHDANINVSMCGEFAGDKKATKLLLGMGLDSFSMSASSTLQVKKTIRSSNYEDAQKYRDLILQQNTPEEVLEHLLP</sequence>
<dbReference type="PROSITE" id="PS00370">
    <property type="entry name" value="PEP_ENZYMES_PHOS_SITE"/>
    <property type="match status" value="1"/>
</dbReference>
<evidence type="ECO:0000259" key="21">
    <source>
        <dbReference type="Pfam" id="PF00391"/>
    </source>
</evidence>
<feature type="binding site" evidence="19">
    <location>
        <begin position="455"/>
        <end position="456"/>
    </location>
    <ligand>
        <name>phosphoenolpyruvate</name>
        <dbReference type="ChEBI" id="CHEBI:58702"/>
    </ligand>
</feature>
<evidence type="ECO:0000256" key="2">
    <source>
        <dbReference type="ARBA" id="ARBA00001946"/>
    </source>
</evidence>
<dbReference type="GO" id="GO:0009401">
    <property type="term" value="P:phosphoenolpyruvate-dependent sugar phosphotransferase system"/>
    <property type="evidence" value="ECO:0007669"/>
    <property type="project" value="UniProtKB-KW"/>
</dbReference>
<dbReference type="NCBIfam" id="TIGR01417">
    <property type="entry name" value="PTS_I_fam"/>
    <property type="match status" value="1"/>
</dbReference>
<keyword evidence="14 17" id="KW-0418">Kinase</keyword>
<evidence type="ECO:0000256" key="18">
    <source>
        <dbReference type="PIRSR" id="PIRSR000732-1"/>
    </source>
</evidence>
<feature type="binding site" evidence="19">
    <location>
        <position position="333"/>
    </location>
    <ligand>
        <name>phosphoenolpyruvate</name>
        <dbReference type="ChEBI" id="CHEBI:58702"/>
    </ligand>
</feature>
<organism evidence="24 25">
    <name type="scientific">Pseudoleptotrichia goodfellowii</name>
    <dbReference type="NCBI Taxonomy" id="157692"/>
    <lineage>
        <taxon>Bacteria</taxon>
        <taxon>Fusobacteriati</taxon>
        <taxon>Fusobacteriota</taxon>
        <taxon>Fusobacteriia</taxon>
        <taxon>Fusobacteriales</taxon>
        <taxon>Leptotrichiaceae</taxon>
        <taxon>Pseudoleptotrichia</taxon>
    </lineage>
</organism>
<dbReference type="InterPro" id="IPR015813">
    <property type="entry name" value="Pyrv/PenolPyrv_kinase-like_dom"/>
</dbReference>
<keyword evidence="9 17" id="KW-0963">Cytoplasm</keyword>
<evidence type="ECO:0000256" key="9">
    <source>
        <dbReference type="ARBA" id="ARBA00022490"/>
    </source>
</evidence>
<keyword evidence="10 17" id="KW-0762">Sugar transport</keyword>
<evidence type="ECO:0000256" key="16">
    <source>
        <dbReference type="ARBA" id="ARBA00033235"/>
    </source>
</evidence>
<name>A0A510J9U1_9FUSO</name>
<dbReference type="Proteomes" id="UP000321606">
    <property type="component" value="Chromosome"/>
</dbReference>
<feature type="domain" description="PEP-utilising enzyme C-terminal" evidence="22">
    <location>
        <begin position="252"/>
        <end position="542"/>
    </location>
</feature>
<evidence type="ECO:0000256" key="11">
    <source>
        <dbReference type="ARBA" id="ARBA00022679"/>
    </source>
</evidence>
<comment type="function">
    <text evidence="3 17">General (non sugar-specific) component of the phosphoenolpyruvate-dependent sugar phosphotransferase system (sugar PTS). This major carbohydrate active-transport system catalyzes the phosphorylation of incoming sugar substrates concomitantly with their translocation across the cell membrane. Enzyme I transfers the phosphoryl group from phosphoenolpyruvate (PEP) to the phosphoryl carrier protein (HPr).</text>
</comment>
<evidence type="ECO:0000256" key="6">
    <source>
        <dbReference type="ARBA" id="ARBA00012232"/>
    </source>
</evidence>
<dbReference type="GO" id="GO:0008965">
    <property type="term" value="F:phosphoenolpyruvate-protein phosphotransferase activity"/>
    <property type="evidence" value="ECO:0007669"/>
    <property type="project" value="UniProtKB-EC"/>
</dbReference>
<dbReference type="GO" id="GO:0016301">
    <property type="term" value="F:kinase activity"/>
    <property type="evidence" value="ECO:0007669"/>
    <property type="project" value="UniProtKB-KW"/>
</dbReference>
<dbReference type="Gene3D" id="3.50.30.10">
    <property type="entry name" value="Phosphohistidine domain"/>
    <property type="match status" value="1"/>
</dbReference>
<evidence type="ECO:0000256" key="8">
    <source>
        <dbReference type="ARBA" id="ARBA00022448"/>
    </source>
</evidence>
<dbReference type="PRINTS" id="PR01736">
    <property type="entry name" value="PHPHTRNFRASE"/>
</dbReference>
<dbReference type="InterPro" id="IPR040442">
    <property type="entry name" value="Pyrv_kinase-like_dom_sf"/>
</dbReference>
<dbReference type="PANTHER" id="PTHR46244">
    <property type="entry name" value="PHOSPHOENOLPYRUVATE-PROTEIN PHOSPHOTRANSFERASE"/>
    <property type="match status" value="1"/>
</dbReference>
<feature type="binding site" evidence="19">
    <location>
        <position position="466"/>
    </location>
    <ligand>
        <name>phosphoenolpyruvate</name>
        <dbReference type="ChEBI" id="CHEBI:58702"/>
    </ligand>
</feature>
<dbReference type="InterPro" id="IPR008279">
    <property type="entry name" value="PEP-util_enz_mobile_dom"/>
</dbReference>
<proteinExistence type="inferred from homology"/>
<dbReference type="GO" id="GO:0046872">
    <property type="term" value="F:metal ion binding"/>
    <property type="evidence" value="ECO:0007669"/>
    <property type="project" value="UniProtKB-KW"/>
</dbReference>
<dbReference type="GO" id="GO:0005737">
    <property type="term" value="C:cytoplasm"/>
    <property type="evidence" value="ECO:0007669"/>
    <property type="project" value="UniProtKB-SubCell"/>
</dbReference>
<dbReference type="InterPro" id="IPR018274">
    <property type="entry name" value="PEP_util_AS"/>
</dbReference>
<evidence type="ECO:0000256" key="5">
    <source>
        <dbReference type="ARBA" id="ARBA00007837"/>
    </source>
</evidence>
<keyword evidence="24" id="KW-0670">Pyruvate</keyword>
<dbReference type="SUPFAM" id="SSF52009">
    <property type="entry name" value="Phosphohistidine domain"/>
    <property type="match status" value="1"/>
</dbReference>
<dbReference type="OrthoDB" id="9765468at2"/>
<feature type="domain" description="Phosphotransferase system enzyme I N-terminal" evidence="23">
    <location>
        <begin position="5"/>
        <end position="127"/>
    </location>
</feature>
<evidence type="ECO:0000256" key="20">
    <source>
        <dbReference type="PIRSR" id="PIRSR000732-3"/>
    </source>
</evidence>
<feature type="binding site" evidence="20">
    <location>
        <position position="432"/>
    </location>
    <ligand>
        <name>Mg(2+)</name>
        <dbReference type="ChEBI" id="CHEBI:18420"/>
    </ligand>
</feature>
<evidence type="ECO:0000256" key="14">
    <source>
        <dbReference type="ARBA" id="ARBA00022777"/>
    </source>
</evidence>
<evidence type="ECO:0000256" key="17">
    <source>
        <dbReference type="PIRNR" id="PIRNR000732"/>
    </source>
</evidence>
<dbReference type="Pfam" id="PF05524">
    <property type="entry name" value="PEP-utilisers_N"/>
    <property type="match status" value="1"/>
</dbReference>
<reference evidence="24 25" key="1">
    <citation type="submission" date="2019-07" db="EMBL/GenBank/DDBJ databases">
        <title>Complete Genome Sequence of Leptotrichia goodfellowii Strain JCM 16774.</title>
        <authorList>
            <person name="Watanabe S."/>
            <person name="Cui L."/>
        </authorList>
    </citation>
    <scope>NUCLEOTIDE SEQUENCE [LARGE SCALE GENOMIC DNA]</scope>
    <source>
        <strain evidence="24 25">JCM16774</strain>
    </source>
</reference>
<dbReference type="SUPFAM" id="SSF47831">
    <property type="entry name" value="Enzyme I of the PEP:sugar phosphotransferase system HPr-binding (sub)domain"/>
    <property type="match status" value="1"/>
</dbReference>
<dbReference type="PIRSF" id="PIRSF000732">
    <property type="entry name" value="PTS_enzyme_I"/>
    <property type="match status" value="1"/>
</dbReference>
<dbReference type="EC" id="2.7.3.9" evidence="6 17"/>
<evidence type="ECO:0000256" key="3">
    <source>
        <dbReference type="ARBA" id="ARBA00002728"/>
    </source>
</evidence>
<keyword evidence="8 17" id="KW-0813">Transport</keyword>
<dbReference type="InterPro" id="IPR008731">
    <property type="entry name" value="PTS_EIN"/>
</dbReference>
<dbReference type="InterPro" id="IPR006318">
    <property type="entry name" value="PTS_EI-like"/>
</dbReference>
<dbReference type="InterPro" id="IPR036618">
    <property type="entry name" value="PtsI_HPr-bd_sf"/>
</dbReference>
<dbReference type="Gene3D" id="3.20.20.60">
    <property type="entry name" value="Phosphoenolpyruvate-binding domains"/>
    <property type="match status" value="1"/>
</dbReference>
<evidence type="ECO:0000259" key="23">
    <source>
        <dbReference type="Pfam" id="PF05524"/>
    </source>
</evidence>
<comment type="subcellular location">
    <subcellularLocation>
        <location evidence="4 17">Cytoplasm</location>
    </subcellularLocation>
</comment>
<evidence type="ECO:0000256" key="4">
    <source>
        <dbReference type="ARBA" id="ARBA00004496"/>
    </source>
</evidence>
<evidence type="ECO:0000256" key="15">
    <source>
        <dbReference type="ARBA" id="ARBA00022842"/>
    </source>
</evidence>